<reference evidence="2" key="1">
    <citation type="submission" date="2018-02" db="EMBL/GenBank/DDBJ databases">
        <authorList>
            <person name="Cohen D.B."/>
            <person name="Kent A.D."/>
        </authorList>
    </citation>
    <scope>NUCLEOTIDE SEQUENCE</scope>
</reference>
<dbReference type="InterPro" id="IPR050942">
    <property type="entry name" value="F-box_BR-signaling"/>
</dbReference>
<accession>A0A2N9HNC4</accession>
<gene>
    <name evidence="2" type="ORF">FSB_LOCUS41093</name>
</gene>
<dbReference type="AlphaFoldDB" id="A0A2N9HNC4"/>
<feature type="domain" description="KIB1-4 beta-propeller" evidence="1">
    <location>
        <begin position="102"/>
        <end position="451"/>
    </location>
</feature>
<dbReference type="PANTHER" id="PTHR44259:SF37">
    <property type="entry name" value="DUF1618 DOMAIN-CONTAINING PROTEIN"/>
    <property type="match status" value="1"/>
</dbReference>
<evidence type="ECO:0000259" key="1">
    <source>
        <dbReference type="Pfam" id="PF03478"/>
    </source>
</evidence>
<evidence type="ECO:0000313" key="2">
    <source>
        <dbReference type="EMBL" id="SPD13211.1"/>
    </source>
</evidence>
<name>A0A2N9HNC4_FAGSY</name>
<dbReference type="Pfam" id="PF03478">
    <property type="entry name" value="Beta-prop_KIB1-4"/>
    <property type="match status" value="1"/>
</dbReference>
<dbReference type="EMBL" id="OIVN01003731">
    <property type="protein sequence ID" value="SPD13211.1"/>
    <property type="molecule type" value="Genomic_DNA"/>
</dbReference>
<organism evidence="2">
    <name type="scientific">Fagus sylvatica</name>
    <name type="common">Beechnut</name>
    <dbReference type="NCBI Taxonomy" id="28930"/>
    <lineage>
        <taxon>Eukaryota</taxon>
        <taxon>Viridiplantae</taxon>
        <taxon>Streptophyta</taxon>
        <taxon>Embryophyta</taxon>
        <taxon>Tracheophyta</taxon>
        <taxon>Spermatophyta</taxon>
        <taxon>Magnoliopsida</taxon>
        <taxon>eudicotyledons</taxon>
        <taxon>Gunneridae</taxon>
        <taxon>Pentapetalae</taxon>
        <taxon>rosids</taxon>
        <taxon>fabids</taxon>
        <taxon>Fagales</taxon>
        <taxon>Fagaceae</taxon>
        <taxon>Fagus</taxon>
    </lineage>
</organism>
<dbReference type="PANTHER" id="PTHR44259">
    <property type="entry name" value="OS07G0183000 PROTEIN-RELATED"/>
    <property type="match status" value="1"/>
</dbReference>
<dbReference type="InterPro" id="IPR005174">
    <property type="entry name" value="KIB1-4_b-propeller"/>
</dbReference>
<sequence length="495" mass="56114">MFRMSSYVRSRPGVLPYQGLKVGYCTDIKENMYKCSPPLQINPLSASPSDQAAQPLSQCSHKKLHSASSFPLLMMEPEVDKDNNHLIRFADFPDNRVWTTKGMVPKEVNDAICIGSSHGWLAYISRRDCSIFLWNPFITIASPDPPRLIRLPPIDTLPHVTVVPLGESGISRKSDDWHCTSTTSNILRSAYEDEFSADFNFKVEYQDTVLGLKGRGDYIISPNELSIYFIRKIVLSSAPTSDDCVVVALPHRQHNPSIAFCKPGDKSWTFVEPVKEFSRIEDVIHFQDHLFYTVSSGGTPIVAYDLADLSSPKSYFLEASFNFQPLSSTCQSITSWSVAKHYLVESLGNLLWVRRFVSSHMDDMANMLYDEEVEFPRRTTGFDVYRLDFARNTWEFTLLGDQALFLGINQSLSLPARECGFKANNIYFTDDSRSILYDSTLYGGYDLGCYDLEREGRTWSPSHDYKEALPPPIWVMPTMNLVSQPLHITSKSCLL</sequence>
<protein>
    <recommendedName>
        <fullName evidence="1">KIB1-4 beta-propeller domain-containing protein</fullName>
    </recommendedName>
</protein>
<proteinExistence type="predicted"/>